<organism evidence="4 5">
    <name type="scientific">Ventrimonas faecis</name>
    <dbReference type="NCBI Taxonomy" id="3133170"/>
    <lineage>
        <taxon>Bacteria</taxon>
        <taxon>Bacillati</taxon>
        <taxon>Bacillota</taxon>
        <taxon>Clostridia</taxon>
        <taxon>Lachnospirales</taxon>
        <taxon>Lachnospiraceae</taxon>
        <taxon>Ventrimonas</taxon>
    </lineage>
</organism>
<keyword evidence="5" id="KW-1185">Reference proteome</keyword>
<evidence type="ECO:0000256" key="2">
    <source>
        <dbReference type="ARBA" id="ARBA00023239"/>
    </source>
</evidence>
<dbReference type="InterPro" id="IPR014748">
    <property type="entry name" value="Enoyl-CoA_hydra_C"/>
</dbReference>
<dbReference type="Gene3D" id="3.90.226.10">
    <property type="entry name" value="2-enoyl-CoA Hydratase, Chain A, domain 1"/>
    <property type="match status" value="1"/>
</dbReference>
<dbReference type="PANTHER" id="PTHR11941:SF54">
    <property type="entry name" value="ENOYL-COA HYDRATASE, MITOCHONDRIAL"/>
    <property type="match status" value="1"/>
</dbReference>
<reference evidence="4 5" key="1">
    <citation type="submission" date="2024-03" db="EMBL/GenBank/DDBJ databases">
        <title>Human intestinal bacterial collection.</title>
        <authorList>
            <person name="Pauvert C."/>
            <person name="Hitch T.C.A."/>
            <person name="Clavel T."/>
        </authorList>
    </citation>
    <scope>NUCLEOTIDE SEQUENCE [LARGE SCALE GENOMIC DNA]</scope>
    <source>
        <strain evidence="4 5">CLA-AP-H27</strain>
    </source>
</reference>
<dbReference type="EMBL" id="JBBMFJ010000005">
    <property type="protein sequence ID" value="MEQ2562298.1"/>
    <property type="molecule type" value="Genomic_DNA"/>
</dbReference>
<dbReference type="RefSeq" id="WP_349228626.1">
    <property type="nucleotide sequence ID" value="NZ_JBBMFJ010000005.1"/>
</dbReference>
<accession>A0ABV1HJZ8</accession>
<dbReference type="Pfam" id="PF00378">
    <property type="entry name" value="ECH_1"/>
    <property type="match status" value="1"/>
</dbReference>
<keyword evidence="2" id="KW-0456">Lyase</keyword>
<dbReference type="InterPro" id="IPR018376">
    <property type="entry name" value="Enoyl-CoA_hyd/isom_CS"/>
</dbReference>
<dbReference type="InterPro" id="IPR029045">
    <property type="entry name" value="ClpP/crotonase-like_dom_sf"/>
</dbReference>
<dbReference type="Proteomes" id="UP001437460">
    <property type="component" value="Unassembled WGS sequence"/>
</dbReference>
<proteinExistence type="inferred from homology"/>
<dbReference type="Gene3D" id="1.10.12.10">
    <property type="entry name" value="Lyase 2-enoyl-coa Hydratase, Chain A, domain 2"/>
    <property type="match status" value="1"/>
</dbReference>
<dbReference type="CDD" id="cd06558">
    <property type="entry name" value="crotonase-like"/>
    <property type="match status" value="1"/>
</dbReference>
<comment type="caution">
    <text evidence="4">The sequence shown here is derived from an EMBL/GenBank/DDBJ whole genome shotgun (WGS) entry which is preliminary data.</text>
</comment>
<name>A0ABV1HJZ8_9FIRM</name>
<protein>
    <submittedName>
        <fullName evidence="4">Enoyl-CoA hydratase-related protein</fullName>
    </submittedName>
</protein>
<dbReference type="PANTHER" id="PTHR11941">
    <property type="entry name" value="ENOYL-COA HYDRATASE-RELATED"/>
    <property type="match status" value="1"/>
</dbReference>
<evidence type="ECO:0000313" key="5">
    <source>
        <dbReference type="Proteomes" id="UP001437460"/>
    </source>
</evidence>
<dbReference type="PROSITE" id="PS00166">
    <property type="entry name" value="ENOYL_COA_HYDRATASE"/>
    <property type="match status" value="1"/>
</dbReference>
<dbReference type="SUPFAM" id="SSF52096">
    <property type="entry name" value="ClpP/crotonase"/>
    <property type="match status" value="1"/>
</dbReference>
<dbReference type="InterPro" id="IPR001753">
    <property type="entry name" value="Enoyl-CoA_hydra/iso"/>
</dbReference>
<gene>
    <name evidence="4" type="ORF">WMO41_03800</name>
</gene>
<evidence type="ECO:0000256" key="1">
    <source>
        <dbReference type="ARBA" id="ARBA00005254"/>
    </source>
</evidence>
<comment type="similarity">
    <text evidence="1 3">Belongs to the enoyl-CoA hydratase/isomerase family.</text>
</comment>
<evidence type="ECO:0000313" key="4">
    <source>
        <dbReference type="EMBL" id="MEQ2562298.1"/>
    </source>
</evidence>
<sequence length="257" mass="27789">MSLKYVLLDKKDGIATITFHRPEALNALNSEVLADLDAAVDDVIADDEVRVVVFTGEGKSFIAGADIKEMDGCVGLDIVNYSRKGVEIFRKIELMTKPTIAAVNGYAFGGGFEFVLCTDIRFACSKAKFRLPEVTLGIVPGFNGTQRLPKCIGMNKAKEILFTGKMLTAADALELGILNHVTEPEQLMDEVYAMAKQIADNSASAISLVKAAVNAGADMDIDIGKNIELGYMAACFGTPDQIEGFNSFKEKRAAKFR</sequence>
<evidence type="ECO:0000256" key="3">
    <source>
        <dbReference type="RuleBase" id="RU003707"/>
    </source>
</evidence>